<dbReference type="SUPFAM" id="SSF54197">
    <property type="entry name" value="HIT-like"/>
    <property type="match status" value="1"/>
</dbReference>
<dbReference type="InterPro" id="IPR019200">
    <property type="entry name" value="ATP_adenylylTrfase_C"/>
</dbReference>
<dbReference type="Proteomes" id="UP001172102">
    <property type="component" value="Unassembled WGS sequence"/>
</dbReference>
<keyword evidence="4" id="KW-1185">Reference proteome</keyword>
<dbReference type="InterPro" id="IPR043171">
    <property type="entry name" value="Ap4A_phos1/2-like"/>
</dbReference>
<evidence type="ECO:0000313" key="4">
    <source>
        <dbReference type="Proteomes" id="UP001172102"/>
    </source>
</evidence>
<evidence type="ECO:0000313" key="3">
    <source>
        <dbReference type="EMBL" id="KAK0705632.1"/>
    </source>
</evidence>
<dbReference type="Pfam" id="PF19327">
    <property type="entry name" value="Ap4A_phos_N"/>
    <property type="match status" value="1"/>
</dbReference>
<dbReference type="InterPro" id="IPR036265">
    <property type="entry name" value="HIT-like_sf"/>
</dbReference>
<reference evidence="3" key="1">
    <citation type="submission" date="2023-06" db="EMBL/GenBank/DDBJ databases">
        <title>Genome-scale phylogeny and comparative genomics of the fungal order Sordariales.</title>
        <authorList>
            <consortium name="Lawrence Berkeley National Laboratory"/>
            <person name="Hensen N."/>
            <person name="Bonometti L."/>
            <person name="Westerberg I."/>
            <person name="Brannstrom I.O."/>
            <person name="Guillou S."/>
            <person name="Cros-Aarteil S."/>
            <person name="Calhoun S."/>
            <person name="Haridas S."/>
            <person name="Kuo A."/>
            <person name="Mondo S."/>
            <person name="Pangilinan J."/>
            <person name="Riley R."/>
            <person name="Labutti K."/>
            <person name="Andreopoulos B."/>
            <person name="Lipzen A."/>
            <person name="Chen C."/>
            <person name="Yanf M."/>
            <person name="Daum C."/>
            <person name="Ng V."/>
            <person name="Clum A."/>
            <person name="Steindorff A."/>
            <person name="Ohm R."/>
            <person name="Martin F."/>
            <person name="Silar P."/>
            <person name="Natvig D."/>
            <person name="Lalanne C."/>
            <person name="Gautier V."/>
            <person name="Ament-Velasquez S.L."/>
            <person name="Kruys A."/>
            <person name="Hutchinson M.I."/>
            <person name="Powell A.J."/>
            <person name="Barry K."/>
            <person name="Miller A.N."/>
            <person name="Grigoriev I.V."/>
            <person name="Debuchy R."/>
            <person name="Gladieux P."/>
            <person name="Thoren M.H."/>
            <person name="Johannesson H."/>
        </authorList>
    </citation>
    <scope>NUCLEOTIDE SEQUENCE</scope>
    <source>
        <strain evidence="3">SMH4607-1</strain>
    </source>
</reference>
<dbReference type="EMBL" id="JAUKUA010000007">
    <property type="protein sequence ID" value="KAK0705632.1"/>
    <property type="molecule type" value="Genomic_DNA"/>
</dbReference>
<feature type="domain" description="Ap4A phosphorylase 1/2 N-terminal" evidence="2">
    <location>
        <begin position="82"/>
        <end position="167"/>
    </location>
</feature>
<feature type="domain" description="ATP adenylyltransferase C-terminal" evidence="1">
    <location>
        <begin position="182"/>
        <end position="293"/>
    </location>
</feature>
<dbReference type="AlphaFoldDB" id="A0AA39ZXU1"/>
<dbReference type="InterPro" id="IPR009163">
    <property type="entry name" value="Ap4A_phos1/2"/>
</dbReference>
<dbReference type="Pfam" id="PF09830">
    <property type="entry name" value="ATP_transf"/>
    <property type="match status" value="1"/>
</dbReference>
<dbReference type="GO" id="GO:0009117">
    <property type="term" value="P:nucleotide metabolic process"/>
    <property type="evidence" value="ECO:0007669"/>
    <property type="project" value="InterPro"/>
</dbReference>
<comment type="caution">
    <text evidence="3">The sequence shown here is derived from an EMBL/GenBank/DDBJ whole genome shotgun (WGS) entry which is preliminary data.</text>
</comment>
<evidence type="ECO:0000259" key="2">
    <source>
        <dbReference type="Pfam" id="PF19327"/>
    </source>
</evidence>
<protein>
    <recommendedName>
        <fullName evidence="5">ATP adenylyltransferase</fullName>
    </recommendedName>
</protein>
<evidence type="ECO:0008006" key="5">
    <source>
        <dbReference type="Google" id="ProtNLM"/>
    </source>
</evidence>
<sequence>MANMANPKLNEAAILARFDSLVKEGIVFYNPDQRIITHKDQNNLTYEFRITSALTHKPTPGQLPTPSRYAPGSDIDVTGFEISPITTTHLLAANKFSAARPHLLLLTTDGHARQHAALDAADWAAAHAALSALTTPTGSQGYMLFFNCGVAGGCSRLHKHMQIIPRPAPGGLWLDGMVADGVPYVYFMERFRGQEGWLAPGGLEGVYRGLLGRAERALEAGGEGEVEEGRAVPHNVLLTRDWMAVIPRRKPGVRGANANAPAMLGMVWLADEEVLGRWLGIGPSVVLADVGVPV</sequence>
<proteinExistence type="predicted"/>
<organism evidence="3 4">
    <name type="scientific">Lasiosphaeris hirsuta</name>
    <dbReference type="NCBI Taxonomy" id="260670"/>
    <lineage>
        <taxon>Eukaryota</taxon>
        <taxon>Fungi</taxon>
        <taxon>Dikarya</taxon>
        <taxon>Ascomycota</taxon>
        <taxon>Pezizomycotina</taxon>
        <taxon>Sordariomycetes</taxon>
        <taxon>Sordariomycetidae</taxon>
        <taxon>Sordariales</taxon>
        <taxon>Lasiosphaeriaceae</taxon>
        <taxon>Lasiosphaeris</taxon>
    </lineage>
</organism>
<evidence type="ECO:0000259" key="1">
    <source>
        <dbReference type="Pfam" id="PF09830"/>
    </source>
</evidence>
<dbReference type="GO" id="GO:0005524">
    <property type="term" value="F:ATP binding"/>
    <property type="evidence" value="ECO:0007669"/>
    <property type="project" value="InterPro"/>
</dbReference>
<gene>
    <name evidence="3" type="ORF">B0H67DRAFT_388268</name>
</gene>
<accession>A0AA39ZXU1</accession>
<dbReference type="PANTHER" id="PTHR38420:SF1">
    <property type="entry name" value="PUTATIVE (AFU_ORTHOLOGUE AFUA_5G14690)-RELATED"/>
    <property type="match status" value="1"/>
</dbReference>
<dbReference type="GO" id="GO:0003877">
    <property type="term" value="F:ATP:ADP adenylyltransferase activity"/>
    <property type="evidence" value="ECO:0007669"/>
    <property type="project" value="InterPro"/>
</dbReference>
<dbReference type="PANTHER" id="PTHR38420">
    <property type="entry name" value="AP-4-A PHOSPHORYLASE II"/>
    <property type="match status" value="1"/>
</dbReference>
<dbReference type="InterPro" id="IPR045759">
    <property type="entry name" value="Ap4A_phos1/2_N"/>
</dbReference>
<dbReference type="Gene3D" id="3.30.428.70">
    <property type="match status" value="1"/>
</dbReference>
<name>A0AA39ZXU1_9PEZI</name>